<evidence type="ECO:0000256" key="1">
    <source>
        <dbReference type="SAM" id="SignalP"/>
    </source>
</evidence>
<organism evidence="2 3">
    <name type="scientific">Roseobacter fucihabitans</name>
    <dbReference type="NCBI Taxonomy" id="1537242"/>
    <lineage>
        <taxon>Bacteria</taxon>
        <taxon>Pseudomonadati</taxon>
        <taxon>Pseudomonadota</taxon>
        <taxon>Alphaproteobacteria</taxon>
        <taxon>Rhodobacterales</taxon>
        <taxon>Roseobacteraceae</taxon>
        <taxon>Roseobacter</taxon>
    </lineage>
</organism>
<sequence length="135" mass="14138">MSRSLTKLTTARLTTARTTTTATGALASALASASASAFAGGALDLYASRHCDADACPAPDFSEARGIEADWTDGKADWVGFPAQLAPDQAPHAGKDEYPADAPRRGCTWPFASDLSAMAKSLPHAQQFFDETGWT</sequence>
<evidence type="ECO:0000313" key="2">
    <source>
        <dbReference type="EMBL" id="WVX48923.1"/>
    </source>
</evidence>
<keyword evidence="1" id="KW-0732">Signal</keyword>
<accession>A0ABZ2BU35</accession>
<evidence type="ECO:0000313" key="3">
    <source>
        <dbReference type="Proteomes" id="UP001318682"/>
    </source>
</evidence>
<reference evidence="2 3" key="1">
    <citation type="submission" date="2015-07" db="EMBL/GenBank/DDBJ databases">
        <authorList>
            <person name="Voget S."/>
            <person name="Dogs M."/>
            <person name="Brinkhoff T.H."/>
            <person name="Daniel R."/>
        </authorList>
    </citation>
    <scope>NUCLEOTIDE SEQUENCE [LARGE SCALE GENOMIC DNA]</scope>
    <source>
        <strain evidence="2 3">B14</strain>
    </source>
</reference>
<proteinExistence type="predicted"/>
<keyword evidence="3" id="KW-1185">Reference proteome</keyword>
<feature type="signal peptide" evidence="1">
    <location>
        <begin position="1"/>
        <end position="39"/>
    </location>
</feature>
<dbReference type="Proteomes" id="UP001318682">
    <property type="component" value="Chromosome"/>
</dbReference>
<protein>
    <submittedName>
        <fullName evidence="2">Uncharacterized protein</fullName>
    </submittedName>
</protein>
<gene>
    <name evidence="2" type="ORF">ROLI_020070</name>
</gene>
<dbReference type="EMBL" id="CP143423">
    <property type="protein sequence ID" value="WVX48923.1"/>
    <property type="molecule type" value="Genomic_DNA"/>
</dbReference>
<dbReference type="RefSeq" id="WP_187430790.1">
    <property type="nucleotide sequence ID" value="NZ_CP143423.1"/>
</dbReference>
<feature type="chain" id="PRO_5046999876" evidence="1">
    <location>
        <begin position="40"/>
        <end position="135"/>
    </location>
</feature>
<reference evidence="3" key="2">
    <citation type="submission" date="2024-01" db="EMBL/GenBank/DDBJ databases">
        <title>Roseobacter fucihabitans sp. nov., isolated from the brown alga Fucus spiralis.</title>
        <authorList>
            <person name="Hahnke S."/>
            <person name="Berger M."/>
            <person name="Schlingloff A."/>
            <person name="Athale I."/>
            <person name="Neumann-Schaal M."/>
            <person name="Adenaya A."/>
            <person name="Poehlein A."/>
            <person name="Daniel R."/>
            <person name="Pertersen J."/>
            <person name="Brinkhoff T."/>
        </authorList>
    </citation>
    <scope>NUCLEOTIDE SEQUENCE [LARGE SCALE GENOMIC DNA]</scope>
    <source>
        <strain evidence="3">B14</strain>
    </source>
</reference>
<name>A0ABZ2BU35_9RHOB</name>